<dbReference type="PANTHER" id="PTHR10457:SF7">
    <property type="entry name" value="GALACTOKINASE-RELATED"/>
    <property type="match status" value="1"/>
</dbReference>
<feature type="domain" description="GHMP kinase C-terminal" evidence="7">
    <location>
        <begin position="400"/>
        <end position="470"/>
    </location>
</feature>
<dbReference type="PRINTS" id="PR00473">
    <property type="entry name" value="GALCTOKINASE"/>
</dbReference>
<dbReference type="InterPro" id="IPR000705">
    <property type="entry name" value="Galactokinase"/>
</dbReference>
<dbReference type="STRING" id="41427.A0A182ILR1"/>
<dbReference type="Gene3D" id="1.20.1440.340">
    <property type="match status" value="1"/>
</dbReference>
<dbReference type="VEuPathDB" id="VectorBase:AATE001530"/>
<accession>A0A182ILR1</accession>
<dbReference type="InterPro" id="IPR006206">
    <property type="entry name" value="Mevalonate/galactokinase"/>
</dbReference>
<dbReference type="EnsemblMetazoa" id="AATE001530-RA">
    <property type="protein sequence ID" value="AATE001530-PA.1"/>
    <property type="gene ID" value="AATE001530"/>
</dbReference>
<reference evidence="9" key="1">
    <citation type="submission" date="2022-08" db="UniProtKB">
        <authorList>
            <consortium name="EnsemblMetazoa"/>
        </authorList>
    </citation>
    <scope>IDENTIFICATION</scope>
    <source>
        <strain evidence="9">EBRO</strain>
    </source>
</reference>
<keyword evidence="4" id="KW-0418">Kinase</keyword>
<evidence type="ECO:0000256" key="5">
    <source>
        <dbReference type="ARBA" id="ARBA00022840"/>
    </source>
</evidence>
<dbReference type="Pfam" id="PF08544">
    <property type="entry name" value="GHMP_kinases_C"/>
    <property type="match status" value="1"/>
</dbReference>
<keyword evidence="3" id="KW-0547">Nucleotide-binding</keyword>
<dbReference type="GO" id="GO:0005524">
    <property type="term" value="F:ATP binding"/>
    <property type="evidence" value="ECO:0007669"/>
    <property type="project" value="UniProtKB-KW"/>
</dbReference>
<proteinExistence type="inferred from homology"/>
<evidence type="ECO:0000313" key="9">
    <source>
        <dbReference type="EnsemblMetazoa" id="AATE001530-PA.1"/>
    </source>
</evidence>
<dbReference type="FunFam" id="3.30.70.3170:FF:000003">
    <property type="entry name" value="Galactokinase family protein"/>
    <property type="match status" value="1"/>
</dbReference>
<dbReference type="InterPro" id="IPR014721">
    <property type="entry name" value="Ribsml_uS5_D2-typ_fold_subgr"/>
</dbReference>
<name>A0A182ILR1_ANOAO</name>
<sequence>LSSCEYFVYRSQYACKCIDLFFFSSLSFVYIPPEMTADQSDCVKVLETLPSCGRLSRLLECFSNEFSRAPSFVVRCSGRVNIIGEHVDYCGFPVFPMAIEQTILLAVAPSNDNLLHIKNANSNFKPYKCNVLTFSIDVPSVGGPNWYQYVLCGVKGILDTTAIKHDAPRGMLIMLSGNIPPASGLSSSSAIVSATVLGTAYMHNATLHKQTLATISAECEKFIGTQGGGMDQAIAYLAQEGCAQLIEWNPLRATPIQLPSSAVFVIANSLSESNKAATSDFNQRVVECRLASRLLAKQMKLNWRDLNRFADLQKALGYSLEQMESLVNGNLSQNSYTRAELLKLLEVTEADFAENLLTPNTLNSQSFKLKQRALHVFQEALRVQQFIEAARNTSDDVVSRMKTLMRQSHESLRTLYECSHENLDRIVQISDQLGVGTRLTGAGWGGCVVALCDGLEESTRFVEALKSEFYANIPKAQTCDIATLCFATSPQRGAEVYLIDKQNDIFSLSS</sequence>
<evidence type="ECO:0000259" key="8">
    <source>
        <dbReference type="Pfam" id="PF10509"/>
    </source>
</evidence>
<dbReference type="SUPFAM" id="SSF55060">
    <property type="entry name" value="GHMP Kinase, C-terminal domain"/>
    <property type="match status" value="1"/>
</dbReference>
<keyword evidence="2" id="KW-0808">Transferase</keyword>
<dbReference type="GO" id="GO:0006012">
    <property type="term" value="P:galactose metabolic process"/>
    <property type="evidence" value="ECO:0007669"/>
    <property type="project" value="InterPro"/>
</dbReference>
<organism evidence="9">
    <name type="scientific">Anopheles atroparvus</name>
    <name type="common">European mosquito</name>
    <dbReference type="NCBI Taxonomy" id="41427"/>
    <lineage>
        <taxon>Eukaryota</taxon>
        <taxon>Metazoa</taxon>
        <taxon>Ecdysozoa</taxon>
        <taxon>Arthropoda</taxon>
        <taxon>Hexapoda</taxon>
        <taxon>Insecta</taxon>
        <taxon>Pterygota</taxon>
        <taxon>Neoptera</taxon>
        <taxon>Endopterygota</taxon>
        <taxon>Diptera</taxon>
        <taxon>Nematocera</taxon>
        <taxon>Culicoidea</taxon>
        <taxon>Culicidae</taxon>
        <taxon>Anophelinae</taxon>
        <taxon>Anopheles</taxon>
    </lineage>
</organism>
<protein>
    <submittedName>
        <fullName evidence="9">Uncharacterized protein</fullName>
    </submittedName>
</protein>
<evidence type="ECO:0000256" key="4">
    <source>
        <dbReference type="ARBA" id="ARBA00022777"/>
    </source>
</evidence>
<evidence type="ECO:0000259" key="7">
    <source>
        <dbReference type="Pfam" id="PF08544"/>
    </source>
</evidence>
<dbReference type="PROSITE" id="PS00106">
    <property type="entry name" value="GALACTOKINASE"/>
    <property type="match status" value="1"/>
</dbReference>
<dbReference type="SUPFAM" id="SSF54211">
    <property type="entry name" value="Ribosomal protein S5 domain 2-like"/>
    <property type="match status" value="1"/>
</dbReference>
<dbReference type="InterPro" id="IPR006204">
    <property type="entry name" value="GHMP_kinase_N_dom"/>
</dbReference>
<dbReference type="Pfam" id="PF10509">
    <property type="entry name" value="GalKase_gal_bdg"/>
    <property type="match status" value="1"/>
</dbReference>
<dbReference type="PIRSF" id="PIRSF000530">
    <property type="entry name" value="Galactokinase"/>
    <property type="match status" value="1"/>
</dbReference>
<evidence type="ECO:0000256" key="2">
    <source>
        <dbReference type="ARBA" id="ARBA00022679"/>
    </source>
</evidence>
<dbReference type="PANTHER" id="PTHR10457">
    <property type="entry name" value="MEVALONATE KINASE/GALACTOKINASE"/>
    <property type="match status" value="1"/>
</dbReference>
<dbReference type="InterPro" id="IPR020568">
    <property type="entry name" value="Ribosomal_Su5_D2-typ_SF"/>
</dbReference>
<dbReference type="Gene3D" id="3.30.70.3170">
    <property type="match status" value="1"/>
</dbReference>
<dbReference type="InterPro" id="IPR019539">
    <property type="entry name" value="GalKase_N"/>
</dbReference>
<dbReference type="PROSITE" id="PS00627">
    <property type="entry name" value="GHMP_KINASES_ATP"/>
    <property type="match status" value="1"/>
</dbReference>
<dbReference type="PRINTS" id="PR00959">
    <property type="entry name" value="MEVGALKINASE"/>
</dbReference>
<dbReference type="AlphaFoldDB" id="A0A182ILR1"/>
<dbReference type="Gene3D" id="3.30.230.10">
    <property type="match status" value="1"/>
</dbReference>
<dbReference type="GO" id="GO:0004335">
    <property type="term" value="F:galactokinase activity"/>
    <property type="evidence" value="ECO:0007669"/>
    <property type="project" value="InterPro"/>
</dbReference>
<evidence type="ECO:0000256" key="1">
    <source>
        <dbReference type="ARBA" id="ARBA00006566"/>
    </source>
</evidence>
<dbReference type="InterPro" id="IPR036554">
    <property type="entry name" value="GHMP_kinase_C_sf"/>
</dbReference>
<dbReference type="InterPro" id="IPR006203">
    <property type="entry name" value="GHMP_knse_ATP-bd_CS"/>
</dbReference>
<dbReference type="Pfam" id="PF00288">
    <property type="entry name" value="GHMP_kinases_N"/>
    <property type="match status" value="1"/>
</dbReference>
<comment type="similarity">
    <text evidence="1">Belongs to the GHMP kinase family. GalK subfamily.</text>
</comment>
<evidence type="ECO:0000259" key="6">
    <source>
        <dbReference type="Pfam" id="PF00288"/>
    </source>
</evidence>
<dbReference type="InterPro" id="IPR013750">
    <property type="entry name" value="GHMP_kinase_C_dom"/>
</dbReference>
<dbReference type="InterPro" id="IPR019741">
    <property type="entry name" value="Galactokinase_CS"/>
</dbReference>
<feature type="domain" description="GHMP kinase N-terminal" evidence="6">
    <location>
        <begin position="163"/>
        <end position="237"/>
    </location>
</feature>
<dbReference type="NCBIfam" id="TIGR00131">
    <property type="entry name" value="gal_kin"/>
    <property type="match status" value="1"/>
</dbReference>
<evidence type="ECO:0000256" key="3">
    <source>
        <dbReference type="ARBA" id="ARBA00022741"/>
    </source>
</evidence>
<dbReference type="GO" id="GO:0005829">
    <property type="term" value="C:cytosol"/>
    <property type="evidence" value="ECO:0007669"/>
    <property type="project" value="TreeGrafter"/>
</dbReference>
<feature type="domain" description="Galactokinase N-terminal" evidence="8">
    <location>
        <begin position="60"/>
        <end position="109"/>
    </location>
</feature>
<keyword evidence="5" id="KW-0067">ATP-binding</keyword>